<evidence type="ECO:0000256" key="1">
    <source>
        <dbReference type="SAM" id="MobiDB-lite"/>
    </source>
</evidence>
<keyword evidence="4" id="KW-1185">Reference proteome</keyword>
<dbReference type="Pfam" id="PF01918">
    <property type="entry name" value="Alba"/>
    <property type="match status" value="1"/>
</dbReference>
<dbReference type="PIRSF" id="PIRSF030333">
    <property type="entry name" value="UCP030333_Alba"/>
    <property type="match status" value="1"/>
</dbReference>
<feature type="region of interest" description="Disordered" evidence="1">
    <location>
        <begin position="1"/>
        <end position="28"/>
    </location>
</feature>
<dbReference type="PANTHER" id="PTHR31947:SF36">
    <property type="entry name" value="DNA_RNA-BINDING PROTEIN ALBA-LIKE DOMAIN-CONTAINING PROTEIN"/>
    <property type="match status" value="1"/>
</dbReference>
<evidence type="ECO:0000313" key="4">
    <source>
        <dbReference type="Proteomes" id="UP000708148"/>
    </source>
</evidence>
<dbReference type="InterPro" id="IPR036882">
    <property type="entry name" value="Alba-like_dom_sf"/>
</dbReference>
<comment type="caution">
    <text evidence="3">The sequence shown here is derived from an EMBL/GenBank/DDBJ whole genome shotgun (WGS) entry which is preliminary data.</text>
</comment>
<dbReference type="GO" id="GO:0003723">
    <property type="term" value="F:RNA binding"/>
    <property type="evidence" value="ECO:0007669"/>
    <property type="project" value="TreeGrafter"/>
</dbReference>
<evidence type="ECO:0000313" key="3">
    <source>
        <dbReference type="EMBL" id="CAD7697088.1"/>
    </source>
</evidence>
<dbReference type="SUPFAM" id="SSF82704">
    <property type="entry name" value="AlbA-like"/>
    <property type="match status" value="1"/>
</dbReference>
<feature type="domain" description="DNA/RNA-binding protein Alba-like" evidence="2">
    <location>
        <begin position="33"/>
        <end position="81"/>
    </location>
</feature>
<dbReference type="EMBL" id="CAJHUC010000601">
    <property type="protein sequence ID" value="CAD7697088.1"/>
    <property type="molecule type" value="Genomic_DNA"/>
</dbReference>
<evidence type="ECO:0000259" key="2">
    <source>
        <dbReference type="Pfam" id="PF01918"/>
    </source>
</evidence>
<accession>A0A8S1IQM3</accession>
<sequence>MAQEPEKVAAEQGANAAGESGDKKDEHAARIQVSLGKKPLFFYVNLAKKLMQQHGEVQLSALGFAMSNMVSVAEILKKEKLAVEKRLTTSIDTLSDQGRPRPVRKPKMEIVLVKSDTFDEIMAAEKAAADKAAAEEAAKEGADKKAADGAAKAES</sequence>
<dbReference type="InterPro" id="IPR002775">
    <property type="entry name" value="DNA/RNA-bd_Alba-like"/>
</dbReference>
<feature type="region of interest" description="Disordered" evidence="1">
    <location>
        <begin position="132"/>
        <end position="155"/>
    </location>
</feature>
<organism evidence="3 4">
    <name type="scientific">Ostreobium quekettii</name>
    <dbReference type="NCBI Taxonomy" id="121088"/>
    <lineage>
        <taxon>Eukaryota</taxon>
        <taxon>Viridiplantae</taxon>
        <taxon>Chlorophyta</taxon>
        <taxon>core chlorophytes</taxon>
        <taxon>Ulvophyceae</taxon>
        <taxon>TCBD clade</taxon>
        <taxon>Bryopsidales</taxon>
        <taxon>Ostreobineae</taxon>
        <taxon>Ostreobiaceae</taxon>
        <taxon>Ostreobium</taxon>
    </lineage>
</organism>
<name>A0A8S1IQM3_9CHLO</name>
<dbReference type="GO" id="GO:0005634">
    <property type="term" value="C:nucleus"/>
    <property type="evidence" value="ECO:0007669"/>
    <property type="project" value="TreeGrafter"/>
</dbReference>
<dbReference type="Gene3D" id="3.30.110.20">
    <property type="entry name" value="Alba-like domain"/>
    <property type="match status" value="1"/>
</dbReference>
<dbReference type="AlphaFoldDB" id="A0A8S1IQM3"/>
<dbReference type="InterPro" id="IPR014560">
    <property type="entry name" value="UCP030333_Alba"/>
</dbReference>
<gene>
    <name evidence="3" type="ORF">OSTQU699_LOCUS2449</name>
</gene>
<reference evidence="3" key="1">
    <citation type="submission" date="2020-12" db="EMBL/GenBank/DDBJ databases">
        <authorList>
            <person name="Iha C."/>
        </authorList>
    </citation>
    <scope>NUCLEOTIDE SEQUENCE</scope>
</reference>
<proteinExistence type="predicted"/>
<dbReference type="PANTHER" id="PTHR31947">
    <property type="entry name" value="DNA/RNA-BINDING PROTEIN ALBA 3"/>
    <property type="match status" value="1"/>
</dbReference>
<protein>
    <recommendedName>
        <fullName evidence="2">DNA/RNA-binding protein Alba-like domain-containing protein</fullName>
    </recommendedName>
</protein>
<dbReference type="Proteomes" id="UP000708148">
    <property type="component" value="Unassembled WGS sequence"/>
</dbReference>
<dbReference type="OrthoDB" id="1699369at2759"/>